<sequence length="236" mass="23424">MTDLPPPVPAPRRTSLTGPVTVTAVGVLLLVGALVAAVVTAGGFVGALRTDVLTRDGEPGPAVLAWTAAPGAVQVQLDGGERYAVYLVVRADDAPEGERPRLEQDVLLQAPSGEVVAADGAPGVNMRTAAGGRVAATVGAFTALEDGTYTLAAPPAGFDDAWVAVASDKPFVPFFSAIWGTVLGVFVVIGLGIGGGGALVGGVVWWVLRARARRGVGPGGGPAGPPPGARQAPGAA</sequence>
<dbReference type="EMBL" id="CP001964">
    <property type="protein sequence ID" value="ADG76246.1"/>
    <property type="molecule type" value="Genomic_DNA"/>
</dbReference>
<dbReference type="KEGG" id="cfl:Cfla_3367"/>
<dbReference type="HOGENOM" id="CLU_1173765_0_0_11"/>
<keyword evidence="4" id="KW-1185">Reference proteome</keyword>
<keyword evidence="2" id="KW-0472">Membrane</keyword>
<name>D5UCL1_CELFN</name>
<evidence type="ECO:0000313" key="4">
    <source>
        <dbReference type="Proteomes" id="UP000000849"/>
    </source>
</evidence>
<proteinExistence type="predicted"/>
<gene>
    <name evidence="3" type="ordered locus">Cfla_3367</name>
</gene>
<feature type="region of interest" description="Disordered" evidence="1">
    <location>
        <begin position="216"/>
        <end position="236"/>
    </location>
</feature>
<keyword evidence="2" id="KW-0812">Transmembrane</keyword>
<organism evidence="3 4">
    <name type="scientific">Cellulomonas flavigena (strain ATCC 482 / DSM 20109 / BCRC 11376 / JCM 18109 / NBRC 3775 / NCIMB 8073 / NRS 134)</name>
    <dbReference type="NCBI Taxonomy" id="446466"/>
    <lineage>
        <taxon>Bacteria</taxon>
        <taxon>Bacillati</taxon>
        <taxon>Actinomycetota</taxon>
        <taxon>Actinomycetes</taxon>
        <taxon>Micrococcales</taxon>
        <taxon>Cellulomonadaceae</taxon>
        <taxon>Cellulomonas</taxon>
    </lineage>
</organism>
<dbReference type="RefSeq" id="WP_013118575.1">
    <property type="nucleotide sequence ID" value="NC_014151.1"/>
</dbReference>
<reference evidence="3 4" key="1">
    <citation type="journal article" date="2010" name="Stand. Genomic Sci.">
        <title>Complete genome sequence of Cellulomonas flavigena type strain (134).</title>
        <authorList>
            <person name="Abt B."/>
            <person name="Foster B."/>
            <person name="Lapidus A."/>
            <person name="Clum A."/>
            <person name="Sun H."/>
            <person name="Pukall R."/>
            <person name="Lucas S."/>
            <person name="Glavina Del Rio T."/>
            <person name="Nolan M."/>
            <person name="Tice H."/>
            <person name="Cheng J.F."/>
            <person name="Pitluck S."/>
            <person name="Liolios K."/>
            <person name="Ivanova N."/>
            <person name="Mavromatis K."/>
            <person name="Ovchinnikova G."/>
            <person name="Pati A."/>
            <person name="Goodwin L."/>
            <person name="Chen A."/>
            <person name="Palaniappan K."/>
            <person name="Land M."/>
            <person name="Hauser L."/>
            <person name="Chang Y.J."/>
            <person name="Jeffries C.D."/>
            <person name="Rohde M."/>
            <person name="Goker M."/>
            <person name="Woyke T."/>
            <person name="Bristow J."/>
            <person name="Eisen J.A."/>
            <person name="Markowitz V."/>
            <person name="Hugenholtz P."/>
            <person name="Kyrpides N.C."/>
            <person name="Klenk H.P."/>
        </authorList>
    </citation>
    <scope>NUCLEOTIDE SEQUENCE [LARGE SCALE GENOMIC DNA]</scope>
    <source>
        <strain evidence="4">ATCC 482 / DSM 20109 / BCRC 11376 / JCM 18109 / NBRC 3775 / NCIMB 8073 / NRS 134</strain>
    </source>
</reference>
<evidence type="ECO:0000256" key="1">
    <source>
        <dbReference type="SAM" id="MobiDB-lite"/>
    </source>
</evidence>
<accession>D5UCL1</accession>
<evidence type="ECO:0000313" key="3">
    <source>
        <dbReference type="EMBL" id="ADG76246.1"/>
    </source>
</evidence>
<feature type="transmembrane region" description="Helical" evidence="2">
    <location>
        <begin position="177"/>
        <end position="208"/>
    </location>
</feature>
<dbReference type="STRING" id="446466.Cfla_3367"/>
<keyword evidence="2" id="KW-1133">Transmembrane helix</keyword>
<protein>
    <submittedName>
        <fullName evidence="3">Uncharacterized protein</fullName>
    </submittedName>
</protein>
<feature type="transmembrane region" description="Helical" evidence="2">
    <location>
        <begin position="20"/>
        <end position="45"/>
    </location>
</feature>
<dbReference type="Proteomes" id="UP000000849">
    <property type="component" value="Chromosome"/>
</dbReference>
<dbReference type="AlphaFoldDB" id="D5UCL1"/>
<evidence type="ECO:0000256" key="2">
    <source>
        <dbReference type="SAM" id="Phobius"/>
    </source>
</evidence>